<protein>
    <recommendedName>
        <fullName evidence="4">Zn(2)-C6 fungal-type domain-containing protein</fullName>
    </recommendedName>
</protein>
<reference evidence="5" key="1">
    <citation type="journal article" date="2020" name="bioRxiv">
        <title>Historical genomics reveals the evolutionary mechanisms behind multiple outbreaks of the host-specific coffee wilt pathogen Fusarium xylarioides.</title>
        <authorList>
            <person name="Peck D."/>
            <person name="Nowell R.W."/>
            <person name="Flood J."/>
            <person name="Ryan M.J."/>
            <person name="Barraclough T.G."/>
        </authorList>
    </citation>
    <scope>NUCLEOTIDE SEQUENCE</scope>
    <source>
        <strain evidence="5">IMI 127659i</strain>
    </source>
</reference>
<organism evidence="5 6">
    <name type="scientific">Fusarium xylarioides</name>
    <dbReference type="NCBI Taxonomy" id="221167"/>
    <lineage>
        <taxon>Eukaryota</taxon>
        <taxon>Fungi</taxon>
        <taxon>Dikarya</taxon>
        <taxon>Ascomycota</taxon>
        <taxon>Pezizomycotina</taxon>
        <taxon>Sordariomycetes</taxon>
        <taxon>Hypocreomycetidae</taxon>
        <taxon>Hypocreales</taxon>
        <taxon>Nectriaceae</taxon>
        <taxon>Fusarium</taxon>
        <taxon>Fusarium fujikuroi species complex</taxon>
    </lineage>
</organism>
<dbReference type="GO" id="GO:0000981">
    <property type="term" value="F:DNA-binding transcription factor activity, RNA polymerase II-specific"/>
    <property type="evidence" value="ECO:0007669"/>
    <property type="project" value="InterPro"/>
</dbReference>
<dbReference type="GO" id="GO:0006351">
    <property type="term" value="P:DNA-templated transcription"/>
    <property type="evidence" value="ECO:0007669"/>
    <property type="project" value="InterPro"/>
</dbReference>
<dbReference type="PANTHER" id="PTHR47425">
    <property type="entry name" value="FARB-RELATED"/>
    <property type="match status" value="1"/>
</dbReference>
<keyword evidence="6" id="KW-1185">Reference proteome</keyword>
<dbReference type="SMART" id="SM00066">
    <property type="entry name" value="GAL4"/>
    <property type="match status" value="1"/>
</dbReference>
<dbReference type="InterPro" id="IPR036864">
    <property type="entry name" value="Zn2-C6_fun-type_DNA-bd_sf"/>
</dbReference>
<dbReference type="OrthoDB" id="2154091at2759"/>
<dbReference type="InterPro" id="IPR001138">
    <property type="entry name" value="Zn2Cys6_DnaBD"/>
</dbReference>
<evidence type="ECO:0000313" key="5">
    <source>
        <dbReference type="EMBL" id="KAG5758618.1"/>
    </source>
</evidence>
<feature type="domain" description="Zn(2)-C6 fungal-type" evidence="4">
    <location>
        <begin position="31"/>
        <end position="54"/>
    </location>
</feature>
<reference evidence="5" key="2">
    <citation type="submission" date="2020-10" db="EMBL/GenBank/DDBJ databases">
        <authorList>
            <person name="Peck L.D."/>
            <person name="Nowell R.W."/>
            <person name="Flood J."/>
            <person name="Ryan M.J."/>
            <person name="Barraclough T.G."/>
        </authorList>
    </citation>
    <scope>NUCLEOTIDE SEQUENCE</scope>
    <source>
        <strain evidence="5">IMI 127659i</strain>
    </source>
</reference>
<proteinExistence type="predicted"/>
<comment type="caution">
    <text evidence="5">The sequence shown here is derived from an EMBL/GenBank/DDBJ whole genome shotgun (WGS) entry which is preliminary data.</text>
</comment>
<gene>
    <name evidence="5" type="ORF">H9Q72_013255</name>
</gene>
<dbReference type="SUPFAM" id="SSF57701">
    <property type="entry name" value="Zn2/Cys6 DNA-binding domain"/>
    <property type="match status" value="1"/>
</dbReference>
<evidence type="ECO:0000256" key="2">
    <source>
        <dbReference type="ARBA" id="ARBA00023242"/>
    </source>
</evidence>
<dbReference type="Pfam" id="PF00172">
    <property type="entry name" value="Zn_clus"/>
    <property type="match status" value="1"/>
</dbReference>
<dbReference type="CDD" id="cd12148">
    <property type="entry name" value="fungal_TF_MHR"/>
    <property type="match status" value="1"/>
</dbReference>
<keyword evidence="2" id="KW-0539">Nucleus</keyword>
<keyword evidence="1" id="KW-0479">Metal-binding</keyword>
<dbReference type="GO" id="GO:0003677">
    <property type="term" value="F:DNA binding"/>
    <property type="evidence" value="ECO:0007669"/>
    <property type="project" value="InterPro"/>
</dbReference>
<dbReference type="InterPro" id="IPR052761">
    <property type="entry name" value="Fungal_Detox/Toxin_TFs"/>
</dbReference>
<dbReference type="PROSITE" id="PS50048">
    <property type="entry name" value="ZN2_CY6_FUNGAL_2"/>
    <property type="match status" value="1"/>
</dbReference>
<evidence type="ECO:0000256" key="3">
    <source>
        <dbReference type="SAM" id="MobiDB-lite"/>
    </source>
</evidence>
<dbReference type="PANTHER" id="PTHR47425:SF2">
    <property type="entry name" value="FARB-RELATED"/>
    <property type="match status" value="1"/>
</dbReference>
<accession>A0A9P7HJE2</accession>
<dbReference type="Pfam" id="PF04082">
    <property type="entry name" value="Fungal_trans"/>
    <property type="match status" value="1"/>
</dbReference>
<dbReference type="InterPro" id="IPR007219">
    <property type="entry name" value="XnlR_reg_dom"/>
</dbReference>
<feature type="compositionally biased region" description="Polar residues" evidence="3">
    <location>
        <begin position="109"/>
        <end position="119"/>
    </location>
</feature>
<feature type="region of interest" description="Disordered" evidence="3">
    <location>
        <begin position="109"/>
        <end position="139"/>
    </location>
</feature>
<dbReference type="AlphaFoldDB" id="A0A9P7HJE2"/>
<dbReference type="Proteomes" id="UP000750502">
    <property type="component" value="Unassembled WGS sequence"/>
</dbReference>
<dbReference type="Gene3D" id="4.10.240.10">
    <property type="entry name" value="Zn(2)-C6 fungal-type DNA-binding domain"/>
    <property type="match status" value="1"/>
</dbReference>
<sequence>MHDNSGKKRCSAGGMEVSQRKRTRKVRASIACDVCRVRKVRCSVASDGPPCTNCRLDGIQYTIPLEGRERKKGAIATVIDRNSQAVINVNRATDSENINVNTRCIPVNTSSTLTPQAPANSGPHEQPVSQQPSPPREPEQVMGWRIFEPEKLPGFIIPIAVPLAQSTTDFLSANGAFSFPANKDVRQKLVYGYLRGVHWMYPVFHADKAMLFAAIPFVDNATCQSLGFQSHLEARSSLYQRAKVLYDADIEPGIADIARCLILLSLWSEDGPMRRDSWYWTGCLASVLERAEPWRNTDASSDTAMPIRLWWCCLARDAHVALVVRRPARLYSLHDKIPLQSLQVYATNTEDIIESNERCGNTDVALRLLLTARLATVIAKILQNESAVLPGSPQPNQAIFRACELDLASWSASFISTFPQSGDKQYRLSRETGPFITISLMMHDTAINALYLPRVLRTRSCSPQAEPNVSLYMKRMRRAATRTTVLMGEALISEWAKSIPTQVFTPLLSSIPVHIVGVNSPRAEVAITSLRCLGACLSLLGNLESRFGLALHLKKDIVNTLSRMNVDLTCYMKDINGTEGQFATADSELFEGALNLDPQASSEPLPHPFNGVGDPFDDSSWENAAPGLLEVNSGERGVVDTGPSDIYGLPLVDEALDIATYEQWNGHETALLTADSFNNLPHDLQDWFDDGFVLSS</sequence>
<evidence type="ECO:0000256" key="1">
    <source>
        <dbReference type="ARBA" id="ARBA00022723"/>
    </source>
</evidence>
<name>A0A9P7HJE2_9HYPO</name>
<evidence type="ECO:0000313" key="6">
    <source>
        <dbReference type="Proteomes" id="UP000750502"/>
    </source>
</evidence>
<feature type="region of interest" description="Disordered" evidence="3">
    <location>
        <begin position="1"/>
        <end position="22"/>
    </location>
</feature>
<dbReference type="EMBL" id="JADFTT010000790">
    <property type="protein sequence ID" value="KAG5758618.1"/>
    <property type="molecule type" value="Genomic_DNA"/>
</dbReference>
<dbReference type="GO" id="GO:0008270">
    <property type="term" value="F:zinc ion binding"/>
    <property type="evidence" value="ECO:0007669"/>
    <property type="project" value="InterPro"/>
</dbReference>
<evidence type="ECO:0000259" key="4">
    <source>
        <dbReference type="PROSITE" id="PS50048"/>
    </source>
</evidence>
<dbReference type="CDD" id="cd00067">
    <property type="entry name" value="GAL4"/>
    <property type="match status" value="1"/>
</dbReference>